<feature type="signal peptide" evidence="2">
    <location>
        <begin position="1"/>
        <end position="21"/>
    </location>
</feature>
<dbReference type="OMA" id="DVMTTMV"/>
<dbReference type="SUPFAM" id="SSF56112">
    <property type="entry name" value="Protein kinase-like (PK-like)"/>
    <property type="match status" value="1"/>
</dbReference>
<dbReference type="GeneID" id="16069255"/>
<dbReference type="KEGG" id="sre:PTSG_10756"/>
<keyword evidence="5" id="KW-1185">Reference proteome</keyword>
<gene>
    <name evidence="4" type="ORF">PTSG_10756</name>
</gene>
<dbReference type="CDD" id="cd13969">
    <property type="entry name" value="ADCK1-like"/>
    <property type="match status" value="1"/>
</dbReference>
<evidence type="ECO:0000259" key="3">
    <source>
        <dbReference type="Pfam" id="PF03109"/>
    </source>
</evidence>
<dbReference type="Proteomes" id="UP000007799">
    <property type="component" value="Unassembled WGS sequence"/>
</dbReference>
<dbReference type="InterPro" id="IPR011009">
    <property type="entry name" value="Kinase-like_dom_sf"/>
</dbReference>
<reference evidence="4" key="1">
    <citation type="submission" date="2009-08" db="EMBL/GenBank/DDBJ databases">
        <title>Annotation of Salpingoeca rosetta.</title>
        <authorList>
            <consortium name="The Broad Institute Genome Sequencing Platform"/>
            <person name="Russ C."/>
            <person name="Cuomo C."/>
            <person name="Burger G."/>
            <person name="Gray M.W."/>
            <person name="Holland P.W.H."/>
            <person name="King N."/>
            <person name="Lang F.B.F."/>
            <person name="Roger A.J."/>
            <person name="Ruiz-Trillo I."/>
            <person name="Young S.K."/>
            <person name="Zeng Q."/>
            <person name="Gargeya S."/>
            <person name="Alvarado L."/>
            <person name="Berlin A."/>
            <person name="Chapman S.B."/>
            <person name="Chen Z."/>
            <person name="Freedman E."/>
            <person name="Gellesch M."/>
            <person name="Goldberg J."/>
            <person name="Griggs A."/>
            <person name="Gujja S."/>
            <person name="Heilman E."/>
            <person name="Heiman D."/>
            <person name="Howarth C."/>
            <person name="Mehta T."/>
            <person name="Neiman D."/>
            <person name="Pearson M."/>
            <person name="Roberts A."/>
            <person name="Saif S."/>
            <person name="Shea T."/>
            <person name="Shenoy N."/>
            <person name="Sisk P."/>
            <person name="Stolte C."/>
            <person name="Sykes S."/>
            <person name="White J."/>
            <person name="Yandava C."/>
            <person name="Haas B."/>
            <person name="Nusbaum C."/>
            <person name="Birren B."/>
        </authorList>
    </citation>
    <scope>NUCLEOTIDE SEQUENCE [LARGE SCALE GENOMIC DNA]</scope>
    <source>
        <strain evidence="4">ATCC 50818</strain>
    </source>
</reference>
<feature type="chain" id="PRO_5003288773" evidence="2">
    <location>
        <begin position="22"/>
        <end position="528"/>
    </location>
</feature>
<dbReference type="PANTHER" id="PTHR43173:SF37">
    <property type="entry name" value="ABC1 FAMILY PROTEIN C10F6.14C"/>
    <property type="match status" value="1"/>
</dbReference>
<dbReference type="InterPro" id="IPR051130">
    <property type="entry name" value="Mito_struct-func_regulator"/>
</dbReference>
<dbReference type="eggNOG" id="KOG1235">
    <property type="taxonomic scope" value="Eukaryota"/>
</dbReference>
<feature type="domain" description="ABC1 atypical kinase-like" evidence="3">
    <location>
        <begin position="108"/>
        <end position="354"/>
    </location>
</feature>
<dbReference type="EMBL" id="GL832988">
    <property type="protein sequence ID" value="EGD79771.1"/>
    <property type="molecule type" value="Genomic_DNA"/>
</dbReference>
<dbReference type="AlphaFoldDB" id="F2UQA3"/>
<name>F2UQA3_SALR5</name>
<proteinExistence type="inferred from homology"/>
<keyword evidence="4" id="KW-0418">Kinase</keyword>
<dbReference type="InParanoid" id="F2UQA3"/>
<keyword evidence="2" id="KW-0732">Signal</keyword>
<dbReference type="OrthoDB" id="427480at2759"/>
<dbReference type="STRING" id="946362.F2UQA3"/>
<dbReference type="Pfam" id="PF03109">
    <property type="entry name" value="ABC1"/>
    <property type="match status" value="1"/>
</dbReference>
<dbReference type="RefSeq" id="XP_004988720.1">
    <property type="nucleotide sequence ID" value="XM_004988663.1"/>
</dbReference>
<comment type="similarity">
    <text evidence="1">Belongs to the protein kinase superfamily. ADCK protein kinase family.</text>
</comment>
<sequence length="528" mass="60542">MSRSTLWRRAGAVLAVGAVAAHQYDTHFRYECFNRSMRTAVAAVQTVWDYKVVLDRHPDMISDIHARVARRWYNICCKNAGLYIKLGQSISMQNHVLPPEYAELFANLQDKAPTVSYEEVCAVMREDFGKEPEEIFAEFDKEAIASASIAQIHKAKLKDGTAVAVKVQKPNIRYQMPWDLLCYRVLVWCFEKAFDLPMYFTVNHVCESVSKEADFLCEATFTERARRDLVGTVPRVYVPHIHRDLTRRRIMTMEWIDGVKLSRHGDIAAMGFSLKAVMTTVFKAFAHQIFLAGFVHGDPHPGNLLIRPNPTNPRDFELVVIDHGLYVPERPEFREQYCRLWTAMVLTDFDELKSVCVDWGITDPELFASMQLFRPFKANKKAVHVAKVTRTDLLALQLRAKERVKALLADTSKLPLELIILARTMNILRGLNKQAGSIINRINLFALTAVEGLHAEEASRARKFRRASFQLRLWFIEAVYYATNLVSRVREWLGYSSSRFENVLETTMTQSLEQRLGFKVGVRDTDLG</sequence>
<evidence type="ECO:0000256" key="2">
    <source>
        <dbReference type="SAM" id="SignalP"/>
    </source>
</evidence>
<evidence type="ECO:0000256" key="1">
    <source>
        <dbReference type="ARBA" id="ARBA00009670"/>
    </source>
</evidence>
<dbReference type="PANTHER" id="PTHR43173">
    <property type="entry name" value="ABC1 FAMILY PROTEIN"/>
    <property type="match status" value="1"/>
</dbReference>
<accession>F2UQA3</accession>
<organism evidence="5">
    <name type="scientific">Salpingoeca rosetta (strain ATCC 50818 / BSB-021)</name>
    <dbReference type="NCBI Taxonomy" id="946362"/>
    <lineage>
        <taxon>Eukaryota</taxon>
        <taxon>Choanoflagellata</taxon>
        <taxon>Craspedida</taxon>
        <taxon>Salpingoecidae</taxon>
        <taxon>Salpingoeca</taxon>
    </lineage>
</organism>
<dbReference type="GO" id="GO:0016301">
    <property type="term" value="F:kinase activity"/>
    <property type="evidence" value="ECO:0007669"/>
    <property type="project" value="UniProtKB-KW"/>
</dbReference>
<dbReference type="InterPro" id="IPR004147">
    <property type="entry name" value="ABC1_dom"/>
</dbReference>
<dbReference type="InterPro" id="IPR045307">
    <property type="entry name" value="ADCK1_dom"/>
</dbReference>
<evidence type="ECO:0000313" key="5">
    <source>
        <dbReference type="Proteomes" id="UP000007799"/>
    </source>
</evidence>
<dbReference type="FunCoup" id="F2UQA3">
    <property type="interactions" value="70"/>
</dbReference>
<keyword evidence="4" id="KW-0808">Transferase</keyword>
<evidence type="ECO:0000313" key="4">
    <source>
        <dbReference type="EMBL" id="EGD79771.1"/>
    </source>
</evidence>
<protein>
    <submittedName>
        <fullName evidence="4">Atypical/ABC1/ABC1-B protein kinase</fullName>
    </submittedName>
</protein>